<gene>
    <name evidence="1" type="ORF">C5167_022878</name>
</gene>
<proteinExistence type="predicted"/>
<protein>
    <recommendedName>
        <fullName evidence="3">Protein MIZU-KUSSEI 1</fullName>
    </recommendedName>
</protein>
<sequence>MKTIMARTPHDSSFSFSSRHFCWIANTEDSEINEDNEILTSFPSTRLYNEEEEEIQEKNAKALVVPARRPKKNKLIRFGSLKSVLNVFGRRRSGSNRLGSRVIGTIFGNRQGHVSLAFQDDAKSYPAFLIELSTPTSGLIQEMASGLVRIALECDKKTDKKGIKLLEEPLWRSYCNGQKCGFAMMFDCGPDEWKVLKAVEPISIGAGVLPGNIVGDGSEGELMYMRAKFERVVGSKDSEAFYMMNPSGSKGPELSIFLIRV</sequence>
<dbReference type="Gramene" id="RZC61128">
    <property type="protein sequence ID" value="RZC61128"/>
    <property type="gene ID" value="C5167_022878"/>
</dbReference>
<evidence type="ECO:0000313" key="1">
    <source>
        <dbReference type="EMBL" id="RZC61128.1"/>
    </source>
</evidence>
<evidence type="ECO:0008006" key="3">
    <source>
        <dbReference type="Google" id="ProtNLM"/>
    </source>
</evidence>
<keyword evidence="2" id="KW-1185">Reference proteome</keyword>
<accession>A0A4Y7JMW3</accession>
<dbReference type="EMBL" id="CM010719">
    <property type="protein sequence ID" value="RZC61128.1"/>
    <property type="molecule type" value="Genomic_DNA"/>
</dbReference>
<evidence type="ECO:0000313" key="2">
    <source>
        <dbReference type="Proteomes" id="UP000316621"/>
    </source>
</evidence>
<dbReference type="PANTHER" id="PTHR31696">
    <property type="entry name" value="PROTEIN MIZU-KUSSEI 1"/>
    <property type="match status" value="1"/>
</dbReference>
<dbReference type="PANTHER" id="PTHR31696:SF14">
    <property type="entry name" value="PROTEIN MIZU-KUSSEI 1"/>
    <property type="match status" value="1"/>
</dbReference>
<dbReference type="OrthoDB" id="1859415at2759"/>
<dbReference type="NCBIfam" id="TIGR01570">
    <property type="entry name" value="A_thal_3588"/>
    <property type="match status" value="1"/>
</dbReference>
<dbReference type="STRING" id="3469.A0A4Y7JMW3"/>
<dbReference type="OMA" id="ECDKTDE"/>
<dbReference type="Pfam" id="PF04759">
    <property type="entry name" value="DUF617"/>
    <property type="match status" value="1"/>
</dbReference>
<reference evidence="1 2" key="1">
    <citation type="journal article" date="2018" name="Science">
        <title>The opium poppy genome and morphinan production.</title>
        <authorList>
            <person name="Guo L."/>
            <person name="Winzer T."/>
            <person name="Yang X."/>
            <person name="Li Y."/>
            <person name="Ning Z."/>
            <person name="He Z."/>
            <person name="Teodor R."/>
            <person name="Lu Y."/>
            <person name="Bowser T.A."/>
            <person name="Graham I.A."/>
            <person name="Ye K."/>
        </authorList>
    </citation>
    <scope>NUCLEOTIDE SEQUENCE [LARGE SCALE GENOMIC DNA]</scope>
    <source>
        <strain evidence="2">cv. HN1</strain>
        <tissue evidence="1">Leaves</tissue>
    </source>
</reference>
<dbReference type="InterPro" id="IPR006460">
    <property type="entry name" value="MIZ1-like_pln"/>
</dbReference>
<name>A0A4Y7JMW3_PAPSO</name>
<dbReference type="AlphaFoldDB" id="A0A4Y7JMW3"/>
<dbReference type="GO" id="GO:0010274">
    <property type="term" value="P:hydrotropism"/>
    <property type="evidence" value="ECO:0007669"/>
    <property type="project" value="InterPro"/>
</dbReference>
<organism evidence="1 2">
    <name type="scientific">Papaver somniferum</name>
    <name type="common">Opium poppy</name>
    <dbReference type="NCBI Taxonomy" id="3469"/>
    <lineage>
        <taxon>Eukaryota</taxon>
        <taxon>Viridiplantae</taxon>
        <taxon>Streptophyta</taxon>
        <taxon>Embryophyta</taxon>
        <taxon>Tracheophyta</taxon>
        <taxon>Spermatophyta</taxon>
        <taxon>Magnoliopsida</taxon>
        <taxon>Ranunculales</taxon>
        <taxon>Papaveraceae</taxon>
        <taxon>Papaveroideae</taxon>
        <taxon>Papaver</taxon>
    </lineage>
</organism>
<dbReference type="Proteomes" id="UP000316621">
    <property type="component" value="Chromosome 5"/>
</dbReference>